<evidence type="ECO:0000313" key="2">
    <source>
        <dbReference type="EMBL" id="KAK7081190.1"/>
    </source>
</evidence>
<feature type="region of interest" description="Disordered" evidence="1">
    <location>
        <begin position="1"/>
        <end position="35"/>
    </location>
</feature>
<dbReference type="Proteomes" id="UP001381693">
    <property type="component" value="Unassembled WGS sequence"/>
</dbReference>
<feature type="region of interest" description="Disordered" evidence="1">
    <location>
        <begin position="846"/>
        <end position="902"/>
    </location>
</feature>
<feature type="compositionally biased region" description="Basic residues" evidence="1">
    <location>
        <begin position="993"/>
        <end position="1010"/>
    </location>
</feature>
<reference evidence="2 3" key="1">
    <citation type="submission" date="2023-11" db="EMBL/GenBank/DDBJ databases">
        <title>Halocaridina rubra genome assembly.</title>
        <authorList>
            <person name="Smith C."/>
        </authorList>
    </citation>
    <scope>NUCLEOTIDE SEQUENCE [LARGE SCALE GENOMIC DNA]</scope>
    <source>
        <strain evidence="2">EP-1</strain>
        <tissue evidence="2">Whole</tissue>
    </source>
</reference>
<dbReference type="EMBL" id="JAXCGZ010005685">
    <property type="protein sequence ID" value="KAK7081190.1"/>
    <property type="molecule type" value="Genomic_DNA"/>
</dbReference>
<name>A0AAN9ACU7_HALRR</name>
<feature type="region of interest" description="Disordered" evidence="1">
    <location>
        <begin position="936"/>
        <end position="955"/>
    </location>
</feature>
<feature type="compositionally biased region" description="Polar residues" evidence="1">
    <location>
        <begin position="227"/>
        <end position="247"/>
    </location>
</feature>
<comment type="caution">
    <text evidence="2">The sequence shown here is derived from an EMBL/GenBank/DDBJ whole genome shotgun (WGS) entry which is preliminary data.</text>
</comment>
<proteinExistence type="predicted"/>
<feature type="compositionally biased region" description="Polar residues" evidence="1">
    <location>
        <begin position="266"/>
        <end position="277"/>
    </location>
</feature>
<feature type="region of interest" description="Disordered" evidence="1">
    <location>
        <begin position="559"/>
        <end position="587"/>
    </location>
</feature>
<protein>
    <submittedName>
        <fullName evidence="2">Uncharacterized protein</fullName>
    </submittedName>
</protein>
<feature type="region of interest" description="Disordered" evidence="1">
    <location>
        <begin position="221"/>
        <end position="253"/>
    </location>
</feature>
<evidence type="ECO:0000256" key="1">
    <source>
        <dbReference type="SAM" id="MobiDB-lite"/>
    </source>
</evidence>
<feature type="compositionally biased region" description="Polar residues" evidence="1">
    <location>
        <begin position="873"/>
        <end position="884"/>
    </location>
</feature>
<feature type="compositionally biased region" description="Basic and acidic residues" evidence="1">
    <location>
        <begin position="291"/>
        <end position="303"/>
    </location>
</feature>
<feature type="compositionally biased region" description="Low complexity" evidence="1">
    <location>
        <begin position="1022"/>
        <end position="1032"/>
    </location>
</feature>
<feature type="compositionally biased region" description="Basic residues" evidence="1">
    <location>
        <begin position="1035"/>
        <end position="1051"/>
    </location>
</feature>
<keyword evidence="3" id="KW-1185">Reference proteome</keyword>
<feature type="compositionally biased region" description="Polar residues" evidence="1">
    <location>
        <begin position="846"/>
        <end position="863"/>
    </location>
</feature>
<gene>
    <name evidence="2" type="ORF">SK128_005726</name>
</gene>
<feature type="region of interest" description="Disordered" evidence="1">
    <location>
        <begin position="266"/>
        <end position="335"/>
    </location>
</feature>
<organism evidence="2 3">
    <name type="scientific">Halocaridina rubra</name>
    <name type="common">Hawaiian red shrimp</name>
    <dbReference type="NCBI Taxonomy" id="373956"/>
    <lineage>
        <taxon>Eukaryota</taxon>
        <taxon>Metazoa</taxon>
        <taxon>Ecdysozoa</taxon>
        <taxon>Arthropoda</taxon>
        <taxon>Crustacea</taxon>
        <taxon>Multicrustacea</taxon>
        <taxon>Malacostraca</taxon>
        <taxon>Eumalacostraca</taxon>
        <taxon>Eucarida</taxon>
        <taxon>Decapoda</taxon>
        <taxon>Pleocyemata</taxon>
        <taxon>Caridea</taxon>
        <taxon>Atyoidea</taxon>
        <taxon>Atyidae</taxon>
        <taxon>Halocaridina</taxon>
    </lineage>
</organism>
<feature type="non-terminal residue" evidence="2">
    <location>
        <position position="1051"/>
    </location>
</feature>
<sequence length="1051" mass="116412">MRTRASERFADSTCVPTSRKHTHGVNKEAYSDSLSPLGKKPFSKIADASPVLTRKTLPSKYVIVKTLQSSSENKSLSNDTESPGLKQKELLFSTVSSKLYGRAQSEKMQSQMLQKKEYSLMHPSPLSDRKNIVRVKTKEAIKIRGSKKRISKTASIDKENQEEIPIRKSGRTKKATERYMEYLKNNLFKACTVQSSMAPSVSKHSKEKSLLSTANICSDSEYRNLPKNKSTNGKLNTANDCENSSGMNKDKNVEFPVSKVVGRALNCSNENSSKEQGSSSINKSNKMSVNKKSDHCRGKHDSKLTSSRNINENKQNKNKKKQNKPLKDANKVTLCKENQSKDLSIDNDSNARATKSRGRVQKISNMSLSRADLIGKENVDTDAVSLRNRPKRAATVNSRSSTSAKKNSKVCALSVSKGLKKSTLHSPVSQLVSVKKDTKTCSQLENKNLQSSVSPSLRRTRTTKSFHKETALSAATSVNINLESSKHKKNNPKSKTFQDKSMVEVDKVENNSVRKSYEQINVKKTNVSKLPIWAVERSKIKTPRSGARRSIRGKSSIFDFSASPVKNDGKKKRPRKPRIKPKVSKRRPGIKTTLLVTALDDEEPIDVISCVPALEAYRKRNGGESVRSTISEISINGTHSVESEAHEYDFDSVHISGEDEDTYPEDGGIYARDTISVFSGIPDETASSFIPSGIATSSEPMVSASSIQTPAVLKHLTKEYGSSTPRVETSFIKSTSCQPATVKEDVAQCFGFDESDCDTDDVNTDLSISPVKQLGNHHDMYVSSASESCDSINRTNNHPFRVSWGSLVGYRNYSTSRSSSMVTQGRTVSRSATSSLCNETPDVIENTTTVDKTGSSVRSVNKTLHNKRDPALNQKSRGKQTGKQSRNDLKELSQSSSNHDVSVLFDEEIEEDAETDFPLMHGTQPVASSNTLNKFLSQNNAKNSPNKSFERPVRKSYDKKVLEEARKKFILECGGTITTEAETEEESSVVTNPKKRKKTVKRKHAPKKKQKQPDVTSEADMSQSSNTSSVLSLPKKGREKAVKKKKKNDEF</sequence>
<feature type="compositionally biased region" description="Polar residues" evidence="1">
    <location>
        <begin position="936"/>
        <end position="947"/>
    </location>
</feature>
<feature type="region of interest" description="Disordered" evidence="1">
    <location>
        <begin position="981"/>
        <end position="1051"/>
    </location>
</feature>
<feature type="compositionally biased region" description="Basic and acidic residues" evidence="1">
    <location>
        <begin position="1"/>
        <end position="10"/>
    </location>
</feature>
<feature type="compositionally biased region" description="Basic residues" evidence="1">
    <location>
        <begin position="569"/>
        <end position="587"/>
    </location>
</feature>
<feature type="region of interest" description="Disordered" evidence="1">
    <location>
        <begin position="340"/>
        <end position="359"/>
    </location>
</feature>
<dbReference type="AlphaFoldDB" id="A0AAN9ACU7"/>
<accession>A0AAN9ACU7</accession>
<evidence type="ECO:0000313" key="3">
    <source>
        <dbReference type="Proteomes" id="UP001381693"/>
    </source>
</evidence>
<feature type="compositionally biased region" description="Low complexity" evidence="1">
    <location>
        <begin position="278"/>
        <end position="290"/>
    </location>
</feature>